<name>A0AAW9RS31_9BACT</name>
<protein>
    <submittedName>
        <fullName evidence="1">Uncharacterized protein</fullName>
    </submittedName>
</protein>
<keyword evidence="2" id="KW-1185">Reference proteome</keyword>
<accession>A0AAW9RS31</accession>
<evidence type="ECO:0000313" key="2">
    <source>
        <dbReference type="Proteomes" id="UP001403385"/>
    </source>
</evidence>
<evidence type="ECO:0000313" key="1">
    <source>
        <dbReference type="EMBL" id="MEN7547574.1"/>
    </source>
</evidence>
<proteinExistence type="predicted"/>
<dbReference type="AlphaFoldDB" id="A0AAW9RS31"/>
<comment type="caution">
    <text evidence="1">The sequence shown here is derived from an EMBL/GenBank/DDBJ whole genome shotgun (WGS) entry which is preliminary data.</text>
</comment>
<dbReference type="Proteomes" id="UP001403385">
    <property type="component" value="Unassembled WGS sequence"/>
</dbReference>
<dbReference type="EMBL" id="JBDKWZ010000003">
    <property type="protein sequence ID" value="MEN7547574.1"/>
    <property type="molecule type" value="Genomic_DNA"/>
</dbReference>
<sequence length="395" mass="44682">MKTLFTHFTLLTILSFAIWGCSSGSEDSSNPDPKPIPDPDPEVPEVAISFLKEGTEYMYDYNNGLEVLPINMVVEKQLSKDTFLVRNYTETPYVNPTIYWVLKDNMWYSSYRLRDPDFYQVECKFGQPVGTSWTVTRGIYTSTYTIEAVDVTVKTGKGDVEDAIKLKIKDPFGDIEYSYVSPTVGPIGNGDYDPEGGESSLQLKDYTLGSLSKDENVLPAITFGDFPFMKVGAYWKFSAEDISGKKSVYTQEIIGKVDGKNIYKVKLTNAEETVYSNWYEDNGLLMSYEEGETLVQADPIYMDASVAKPEYGWTGTAKNGSVFIYRIAEMNRKTNTFFGELPCMLIDVTNFNTWQTNYWNQEKGHLSIDGIFLTSEVVSSNAKMEKRPFIPFLSL</sequence>
<dbReference type="RefSeq" id="WP_346820361.1">
    <property type="nucleotide sequence ID" value="NZ_JBDKWZ010000003.1"/>
</dbReference>
<reference evidence="1 2" key="1">
    <citation type="submission" date="2024-04" db="EMBL/GenBank/DDBJ databases">
        <title>Novel genus in family Flammeovirgaceae.</title>
        <authorList>
            <person name="Nguyen T.H."/>
            <person name="Vuong T.Q."/>
            <person name="Le H."/>
            <person name="Kim S.-G."/>
        </authorList>
    </citation>
    <scope>NUCLEOTIDE SEQUENCE [LARGE SCALE GENOMIC DNA]</scope>
    <source>
        <strain evidence="1 2">JCM 23209</strain>
    </source>
</reference>
<organism evidence="1 2">
    <name type="scientific">Rapidithrix thailandica</name>
    <dbReference type="NCBI Taxonomy" id="413964"/>
    <lineage>
        <taxon>Bacteria</taxon>
        <taxon>Pseudomonadati</taxon>
        <taxon>Bacteroidota</taxon>
        <taxon>Cytophagia</taxon>
        <taxon>Cytophagales</taxon>
        <taxon>Flammeovirgaceae</taxon>
        <taxon>Rapidithrix</taxon>
    </lineage>
</organism>
<gene>
    <name evidence="1" type="ORF">AAG747_06635</name>
</gene>